<reference evidence="2" key="1">
    <citation type="submission" date="2023-08" db="EMBL/GenBank/DDBJ databases">
        <title>Reference Genome Resource for the Citrus Pathogen Phytophthora citrophthora.</title>
        <authorList>
            <person name="Moller H."/>
            <person name="Coetzee B."/>
            <person name="Rose L.J."/>
            <person name="Van Niekerk J.M."/>
        </authorList>
    </citation>
    <scope>NUCLEOTIDE SEQUENCE</scope>
    <source>
        <strain evidence="2">STE-U-9442</strain>
    </source>
</reference>
<evidence type="ECO:0000313" key="2">
    <source>
        <dbReference type="EMBL" id="KAK1943378.1"/>
    </source>
</evidence>
<feature type="transmembrane region" description="Helical" evidence="1">
    <location>
        <begin position="282"/>
        <end position="304"/>
    </location>
</feature>
<evidence type="ECO:0000256" key="1">
    <source>
        <dbReference type="SAM" id="Phobius"/>
    </source>
</evidence>
<dbReference type="EMBL" id="JASMQC010000007">
    <property type="protein sequence ID" value="KAK1943378.1"/>
    <property type="molecule type" value="Genomic_DNA"/>
</dbReference>
<name>A0AAD9GSD0_9STRA</name>
<proteinExistence type="predicted"/>
<accession>A0AAD9GSD0</accession>
<keyword evidence="1" id="KW-0812">Transmembrane</keyword>
<gene>
    <name evidence="2" type="ORF">P3T76_004774</name>
</gene>
<protein>
    <submittedName>
        <fullName evidence="2">Uncharacterized protein</fullName>
    </submittedName>
</protein>
<comment type="caution">
    <text evidence="2">The sequence shown here is derived from an EMBL/GenBank/DDBJ whole genome shotgun (WGS) entry which is preliminary data.</text>
</comment>
<keyword evidence="3" id="KW-1185">Reference proteome</keyword>
<dbReference type="AlphaFoldDB" id="A0AAD9GSD0"/>
<keyword evidence="1" id="KW-1133">Transmembrane helix</keyword>
<organism evidence="2 3">
    <name type="scientific">Phytophthora citrophthora</name>
    <dbReference type="NCBI Taxonomy" id="4793"/>
    <lineage>
        <taxon>Eukaryota</taxon>
        <taxon>Sar</taxon>
        <taxon>Stramenopiles</taxon>
        <taxon>Oomycota</taxon>
        <taxon>Peronosporomycetes</taxon>
        <taxon>Peronosporales</taxon>
        <taxon>Peronosporaceae</taxon>
        <taxon>Phytophthora</taxon>
    </lineage>
</organism>
<keyword evidence="1" id="KW-0472">Membrane</keyword>
<dbReference type="Proteomes" id="UP001259832">
    <property type="component" value="Unassembled WGS sequence"/>
</dbReference>
<sequence>MTLLFARLATPLPKLKIRIHAHKCIDGIKTKTNGSFTRIRTAIAASCPSAAIQYHCSDTEDDYVQMNIDSISIFLRHVGAASVSKRALSRDLQPLIVSAKRRGIAARLNSSQTNADKPLGLKEGVKTTSGLSPTMQTLAVYVVVAMSAMGVVARYKSRDAKEDESVRIFNMAKRAVVKDRRVFETVGYPKEFERIVELDADGSPCELQSNEGSFKVTGDNGSVVVHYRQNLHVGEDEDSGIVTFDKLVVDCEDGSTFSALESFLKNQDVVTHQKSESLGNKMFFPVIGGVLIGGVASFFAIRILRNRPFYVHKLVLDHVNNHEMARQLIGHPIKSDRSKYVGVLTNEAANYTIPCSGPKGNGTLIVKAFKKDNPDEKAGDKSDQAGVMTTPGTSWKFSTLVLSVSRNEKRKSKKAKTINLLVHGDVPPASSKRV</sequence>
<evidence type="ECO:0000313" key="3">
    <source>
        <dbReference type="Proteomes" id="UP001259832"/>
    </source>
</evidence>